<feature type="region of interest" description="Disordered" evidence="1">
    <location>
        <begin position="447"/>
        <end position="503"/>
    </location>
</feature>
<feature type="chain" id="PRO_5005189170" evidence="2">
    <location>
        <begin position="20"/>
        <end position="606"/>
    </location>
</feature>
<feature type="region of interest" description="Disordered" evidence="1">
    <location>
        <begin position="111"/>
        <end position="139"/>
    </location>
</feature>
<protein>
    <submittedName>
        <fullName evidence="3">Uncharacterized protein</fullName>
    </submittedName>
</protein>
<feature type="compositionally biased region" description="Low complexity" evidence="1">
    <location>
        <begin position="257"/>
        <end position="266"/>
    </location>
</feature>
<feature type="compositionally biased region" description="Acidic residues" evidence="1">
    <location>
        <begin position="529"/>
        <end position="543"/>
    </location>
</feature>
<evidence type="ECO:0000256" key="1">
    <source>
        <dbReference type="SAM" id="MobiDB-lite"/>
    </source>
</evidence>
<dbReference type="VEuPathDB" id="CryptoDB:Cvel_18495"/>
<name>A0A0G4FS19_9ALVE</name>
<gene>
    <name evidence="3" type="ORF">Cvel_18495</name>
</gene>
<dbReference type="EMBL" id="CDMZ01000590">
    <property type="protein sequence ID" value="CEM17474.1"/>
    <property type="molecule type" value="Genomic_DNA"/>
</dbReference>
<organism evidence="3">
    <name type="scientific">Chromera velia CCMP2878</name>
    <dbReference type="NCBI Taxonomy" id="1169474"/>
    <lineage>
        <taxon>Eukaryota</taxon>
        <taxon>Sar</taxon>
        <taxon>Alveolata</taxon>
        <taxon>Colpodellida</taxon>
        <taxon>Chromeraceae</taxon>
        <taxon>Chromera</taxon>
    </lineage>
</organism>
<sequence>MCHSFVAVLLGAFLIPSSCFILRVLDVDSKGRRLRDSNSIYTKLRLGGDDEFPEFQIMSAEALKNISALGDMEDEGDSERFASMGSEFLGEGLSLLRLDGDGSLESLPLNRTVERAKADPPSTPPPTGRILDDGSDGVPELRDIPVEVLTQEDIEEIWERWLPSVEVMRSAAETGGAVSHAGDEDEDLPEGFLTELRQRAEVRLQEELEAMANSGGGASKEIPHFDSVSAVSPESGNKEQVDQLTFRSPPSEGDQISSPLSSSSVSTQAAGDQREGAGDSSLRPSVEGLDSLFTGMDEVGEFGDNEDDDDERNEVGLTREEQRARQALFDARCDQLEAAQEIRKAELAADTLQAIRESADETEEHVTRMRAMTAENIDGRQDEMRRMRLLCDVLEANIEYQRLTADRVEGRGGESWGDMERLVAEAEERLHIASQAMDDEVAAMKAAEASGRDRPKRAVEAETAEVKEEKEAASWDSDLGVRAEEWDEEMERERGRLRRGGESEEEMLLSRLNFLRENFGSSSRGVVADDFDGVQREEDESDGGDGPLWGEDDGGAELLEKLLGGSPDDFDQERFNKLEQKFQAVRIGSAWPSISEDGEIEEEDGD</sequence>
<feature type="signal peptide" evidence="2">
    <location>
        <begin position="1"/>
        <end position="19"/>
    </location>
</feature>
<evidence type="ECO:0000256" key="2">
    <source>
        <dbReference type="SAM" id="SignalP"/>
    </source>
</evidence>
<feature type="compositionally biased region" description="Basic and acidic residues" evidence="1">
    <location>
        <begin position="491"/>
        <end position="502"/>
    </location>
</feature>
<dbReference type="AlphaFoldDB" id="A0A0G4FS19"/>
<accession>A0A0G4FS19</accession>
<keyword evidence="2" id="KW-0732">Signal</keyword>
<feature type="compositionally biased region" description="Basic and acidic residues" evidence="1">
    <location>
        <begin position="450"/>
        <end position="484"/>
    </location>
</feature>
<proteinExistence type="predicted"/>
<reference evidence="3" key="1">
    <citation type="submission" date="2014-11" db="EMBL/GenBank/DDBJ databases">
        <authorList>
            <person name="Otto D Thomas"/>
            <person name="Naeem Raeece"/>
        </authorList>
    </citation>
    <scope>NUCLEOTIDE SEQUENCE</scope>
</reference>
<feature type="region of interest" description="Disordered" evidence="1">
    <location>
        <begin position="523"/>
        <end position="570"/>
    </location>
</feature>
<feature type="region of interest" description="Disordered" evidence="1">
    <location>
        <begin position="228"/>
        <end position="319"/>
    </location>
</feature>
<feature type="compositionally biased region" description="Acidic residues" evidence="1">
    <location>
        <begin position="298"/>
        <end position="312"/>
    </location>
</feature>
<evidence type="ECO:0000313" key="3">
    <source>
        <dbReference type="EMBL" id="CEM17474.1"/>
    </source>
</evidence>